<dbReference type="Proteomes" id="UP001458880">
    <property type="component" value="Unassembled WGS sequence"/>
</dbReference>
<gene>
    <name evidence="2" type="ORF">QE152_g33866</name>
</gene>
<evidence type="ECO:0000313" key="3">
    <source>
        <dbReference type="Proteomes" id="UP001458880"/>
    </source>
</evidence>
<proteinExistence type="predicted"/>
<sequence>MEISRVDYPLRILSGKRDRQGKATDAGSDEQEAEELRNKSELQWKANQAMEQVADWMECHKLELAPQPKGNSLFSEE</sequence>
<organism evidence="2 3">
    <name type="scientific">Popillia japonica</name>
    <name type="common">Japanese beetle</name>
    <dbReference type="NCBI Taxonomy" id="7064"/>
    <lineage>
        <taxon>Eukaryota</taxon>
        <taxon>Metazoa</taxon>
        <taxon>Ecdysozoa</taxon>
        <taxon>Arthropoda</taxon>
        <taxon>Hexapoda</taxon>
        <taxon>Insecta</taxon>
        <taxon>Pterygota</taxon>
        <taxon>Neoptera</taxon>
        <taxon>Endopterygota</taxon>
        <taxon>Coleoptera</taxon>
        <taxon>Polyphaga</taxon>
        <taxon>Scarabaeiformia</taxon>
        <taxon>Scarabaeidae</taxon>
        <taxon>Rutelinae</taxon>
        <taxon>Popillia</taxon>
    </lineage>
</organism>
<accession>A0AAW1IV94</accession>
<name>A0AAW1IV94_POPJA</name>
<dbReference type="AlphaFoldDB" id="A0AAW1IV94"/>
<evidence type="ECO:0000256" key="1">
    <source>
        <dbReference type="SAM" id="MobiDB-lite"/>
    </source>
</evidence>
<dbReference type="EMBL" id="JASPKY010000528">
    <property type="protein sequence ID" value="KAK9693909.1"/>
    <property type="molecule type" value="Genomic_DNA"/>
</dbReference>
<comment type="caution">
    <text evidence="2">The sequence shown here is derived from an EMBL/GenBank/DDBJ whole genome shotgun (WGS) entry which is preliminary data.</text>
</comment>
<protein>
    <submittedName>
        <fullName evidence="2">Uncharacterized protein</fullName>
    </submittedName>
</protein>
<reference evidence="2 3" key="1">
    <citation type="journal article" date="2024" name="BMC Genomics">
        <title>De novo assembly and annotation of Popillia japonica's genome with initial clues to its potential as an invasive pest.</title>
        <authorList>
            <person name="Cucini C."/>
            <person name="Boschi S."/>
            <person name="Funari R."/>
            <person name="Cardaioli E."/>
            <person name="Iannotti N."/>
            <person name="Marturano G."/>
            <person name="Paoli F."/>
            <person name="Bruttini M."/>
            <person name="Carapelli A."/>
            <person name="Frati F."/>
            <person name="Nardi F."/>
        </authorList>
    </citation>
    <scope>NUCLEOTIDE SEQUENCE [LARGE SCALE GENOMIC DNA]</scope>
    <source>
        <strain evidence="2">DMR45628</strain>
    </source>
</reference>
<evidence type="ECO:0000313" key="2">
    <source>
        <dbReference type="EMBL" id="KAK9693909.1"/>
    </source>
</evidence>
<feature type="region of interest" description="Disordered" evidence="1">
    <location>
        <begin position="15"/>
        <end position="39"/>
    </location>
</feature>
<keyword evidence="3" id="KW-1185">Reference proteome</keyword>